<dbReference type="OrthoDB" id="9789704at2"/>
<dbReference type="Proteomes" id="UP000298058">
    <property type="component" value="Unassembled WGS sequence"/>
</dbReference>
<protein>
    <submittedName>
        <fullName evidence="13">Sodium:solute symporter</fullName>
    </submittedName>
</protein>
<dbReference type="PROSITE" id="PS50283">
    <property type="entry name" value="NA_SOLUT_SYMP_3"/>
    <property type="match status" value="1"/>
</dbReference>
<keyword evidence="14" id="KW-1185">Reference proteome</keyword>
<evidence type="ECO:0000256" key="8">
    <source>
        <dbReference type="ARBA" id="ARBA00023065"/>
    </source>
</evidence>
<dbReference type="CDD" id="cd11493">
    <property type="entry name" value="SLC5sbd_NIS-like_u1"/>
    <property type="match status" value="1"/>
</dbReference>
<evidence type="ECO:0000256" key="9">
    <source>
        <dbReference type="ARBA" id="ARBA00023136"/>
    </source>
</evidence>
<evidence type="ECO:0000256" key="12">
    <source>
        <dbReference type="SAM" id="Phobius"/>
    </source>
</evidence>
<evidence type="ECO:0000256" key="3">
    <source>
        <dbReference type="ARBA" id="ARBA00022448"/>
    </source>
</evidence>
<dbReference type="InterPro" id="IPR038377">
    <property type="entry name" value="Na/Glc_symporter_sf"/>
</dbReference>
<feature type="transmembrane region" description="Helical" evidence="12">
    <location>
        <begin position="44"/>
        <end position="66"/>
    </location>
</feature>
<feature type="transmembrane region" description="Helical" evidence="12">
    <location>
        <begin position="435"/>
        <end position="454"/>
    </location>
</feature>
<keyword evidence="6 12" id="KW-1133">Transmembrane helix</keyword>
<organism evidence="13 14">
    <name type="scientific">Leptospira idonii</name>
    <dbReference type="NCBI Taxonomy" id="1193500"/>
    <lineage>
        <taxon>Bacteria</taxon>
        <taxon>Pseudomonadati</taxon>
        <taxon>Spirochaetota</taxon>
        <taxon>Spirochaetia</taxon>
        <taxon>Leptospirales</taxon>
        <taxon>Leptospiraceae</taxon>
        <taxon>Leptospira</taxon>
    </lineage>
</organism>
<accession>A0A4R9M5Z2</accession>
<evidence type="ECO:0000313" key="13">
    <source>
        <dbReference type="EMBL" id="TGN20609.1"/>
    </source>
</evidence>
<dbReference type="Gene3D" id="1.20.1730.10">
    <property type="entry name" value="Sodium/glucose cotransporter"/>
    <property type="match status" value="1"/>
</dbReference>
<comment type="subcellular location">
    <subcellularLocation>
        <location evidence="1">Cell membrane</location>
        <topology evidence="1">Multi-pass membrane protein</topology>
    </subcellularLocation>
</comment>
<keyword evidence="7" id="KW-0915">Sodium</keyword>
<keyword evidence="5 12" id="KW-0812">Transmembrane</keyword>
<dbReference type="RefSeq" id="WP_135759096.1">
    <property type="nucleotide sequence ID" value="NZ_RQHW01000010.1"/>
</dbReference>
<dbReference type="PANTHER" id="PTHR42985:SF47">
    <property type="entry name" value="INTEGRAL MEMBRANE TRANSPORT PROTEIN"/>
    <property type="match status" value="1"/>
</dbReference>
<feature type="transmembrane region" description="Helical" evidence="12">
    <location>
        <begin position="72"/>
        <end position="93"/>
    </location>
</feature>
<feature type="transmembrane region" description="Helical" evidence="12">
    <location>
        <begin position="162"/>
        <end position="185"/>
    </location>
</feature>
<dbReference type="EMBL" id="RQHW01000010">
    <property type="protein sequence ID" value="TGN20609.1"/>
    <property type="molecule type" value="Genomic_DNA"/>
</dbReference>
<evidence type="ECO:0000256" key="11">
    <source>
        <dbReference type="RuleBase" id="RU362091"/>
    </source>
</evidence>
<evidence type="ECO:0000313" key="14">
    <source>
        <dbReference type="Proteomes" id="UP000298058"/>
    </source>
</evidence>
<name>A0A4R9M5Z2_9LEPT</name>
<dbReference type="GO" id="GO:0015293">
    <property type="term" value="F:symporter activity"/>
    <property type="evidence" value="ECO:0007669"/>
    <property type="project" value="TreeGrafter"/>
</dbReference>
<keyword evidence="9 12" id="KW-0472">Membrane</keyword>
<sequence>MNYFYDFSVIAVYFIAVFYFGFYFSKKQSNEEDFYLAKREIHWVWLLLSLVATETSSLTFLSIPSLSFKGNYGFLQLAFGYILGRTVVAFLLLPHYYAGKTISIYEYLGEKFGTSSQKSMSVVFTISRILGDGIRLYVTSLPIAFLLTKMGLGGVGEMELGILALFLLSLATIIYSVYGGFRAIVYTDSLQLIIYILGGFFAFYLLSSLLGDKGIEFSQFVSEASAAGKLKIFQWEWMNTGDNSYYFIFALLGGAFLSIGSHGTDLMLVQRVIASQNLKQGQKILISSGIFVTLQFLLFLGIGTLLYRFYLGTEIAPDKAFSLFIVDHIPSPFLGLLLSAILASAMSTLSSTINSLSLTWARDWKMDRYFGAKSLSFFFGIVLFFSSLLPFFLGKNLEKGILEIGLTIFSYTLGPTIALFLVASLNRKSYFSGKIISAVLFGSMILLVWITKQITLPFTLIAPLGGVLFLILFVFSELIGRYYRKTKDLR</sequence>
<evidence type="ECO:0000256" key="10">
    <source>
        <dbReference type="ARBA" id="ARBA00023201"/>
    </source>
</evidence>
<feature type="transmembrane region" description="Helical" evidence="12">
    <location>
        <begin position="284"/>
        <end position="309"/>
    </location>
</feature>
<evidence type="ECO:0000256" key="1">
    <source>
        <dbReference type="ARBA" id="ARBA00004651"/>
    </source>
</evidence>
<evidence type="ECO:0000256" key="6">
    <source>
        <dbReference type="ARBA" id="ARBA00022989"/>
    </source>
</evidence>
<dbReference type="Pfam" id="PF00474">
    <property type="entry name" value="SSF"/>
    <property type="match status" value="1"/>
</dbReference>
<dbReference type="GO" id="GO:0006814">
    <property type="term" value="P:sodium ion transport"/>
    <property type="evidence" value="ECO:0007669"/>
    <property type="project" value="UniProtKB-KW"/>
</dbReference>
<feature type="transmembrane region" description="Helical" evidence="12">
    <location>
        <begin position="329"/>
        <end position="349"/>
    </location>
</feature>
<evidence type="ECO:0000256" key="7">
    <source>
        <dbReference type="ARBA" id="ARBA00023053"/>
    </source>
</evidence>
<dbReference type="PANTHER" id="PTHR42985">
    <property type="entry name" value="SODIUM-COUPLED MONOCARBOXYLATE TRANSPORTER"/>
    <property type="match status" value="1"/>
</dbReference>
<feature type="transmembrane region" description="Helical" evidence="12">
    <location>
        <begin position="245"/>
        <end position="263"/>
    </location>
</feature>
<keyword evidence="3" id="KW-0813">Transport</keyword>
<feature type="transmembrane region" description="Helical" evidence="12">
    <location>
        <begin position="136"/>
        <end position="156"/>
    </location>
</feature>
<feature type="transmembrane region" description="Helical" evidence="12">
    <location>
        <begin position="460"/>
        <end position="480"/>
    </location>
</feature>
<proteinExistence type="inferred from homology"/>
<evidence type="ECO:0000256" key="4">
    <source>
        <dbReference type="ARBA" id="ARBA00022475"/>
    </source>
</evidence>
<comment type="caution">
    <text evidence="13">The sequence shown here is derived from an EMBL/GenBank/DDBJ whole genome shotgun (WGS) entry which is preliminary data.</text>
</comment>
<feature type="transmembrane region" description="Helical" evidence="12">
    <location>
        <begin position="6"/>
        <end position="24"/>
    </location>
</feature>
<keyword evidence="4" id="KW-1003">Cell membrane</keyword>
<dbReference type="InterPro" id="IPR051163">
    <property type="entry name" value="Sodium:Solute_Symporter_SSF"/>
</dbReference>
<keyword evidence="8" id="KW-0406">Ion transport</keyword>
<feature type="transmembrane region" description="Helical" evidence="12">
    <location>
        <begin position="404"/>
        <end position="423"/>
    </location>
</feature>
<keyword evidence="10" id="KW-0739">Sodium transport</keyword>
<evidence type="ECO:0000256" key="2">
    <source>
        <dbReference type="ARBA" id="ARBA00006434"/>
    </source>
</evidence>
<evidence type="ECO:0000256" key="5">
    <source>
        <dbReference type="ARBA" id="ARBA00022692"/>
    </source>
</evidence>
<gene>
    <name evidence="13" type="ORF">EHS15_03190</name>
</gene>
<dbReference type="GO" id="GO:0005886">
    <property type="term" value="C:plasma membrane"/>
    <property type="evidence" value="ECO:0007669"/>
    <property type="project" value="UniProtKB-SubCell"/>
</dbReference>
<reference evidence="13" key="1">
    <citation type="journal article" date="2019" name="PLoS Negl. Trop. Dis.">
        <title>Revisiting the worldwide diversity of Leptospira species in the environment.</title>
        <authorList>
            <person name="Vincent A.T."/>
            <person name="Schiettekatte O."/>
            <person name="Bourhy P."/>
            <person name="Veyrier F.J."/>
            <person name="Picardeau M."/>
        </authorList>
    </citation>
    <scope>NUCLEOTIDE SEQUENCE [LARGE SCALE GENOMIC DNA]</scope>
    <source>
        <strain evidence="13">201300427</strain>
    </source>
</reference>
<feature type="transmembrane region" description="Helical" evidence="12">
    <location>
        <begin position="370"/>
        <end position="392"/>
    </location>
</feature>
<dbReference type="AlphaFoldDB" id="A0A4R9M5Z2"/>
<comment type="similarity">
    <text evidence="2 11">Belongs to the sodium:solute symporter (SSF) (TC 2.A.21) family.</text>
</comment>
<feature type="transmembrane region" description="Helical" evidence="12">
    <location>
        <begin position="192"/>
        <end position="210"/>
    </location>
</feature>
<dbReference type="InterPro" id="IPR001734">
    <property type="entry name" value="Na/solute_symporter"/>
</dbReference>